<feature type="transmembrane region" description="Helical" evidence="1">
    <location>
        <begin position="7"/>
        <end position="29"/>
    </location>
</feature>
<organism evidence="2">
    <name type="scientific">Brassica cretica</name>
    <name type="common">Mustard</name>
    <dbReference type="NCBI Taxonomy" id="69181"/>
    <lineage>
        <taxon>Eukaryota</taxon>
        <taxon>Viridiplantae</taxon>
        <taxon>Streptophyta</taxon>
        <taxon>Embryophyta</taxon>
        <taxon>Tracheophyta</taxon>
        <taxon>Spermatophyta</taxon>
        <taxon>Magnoliopsida</taxon>
        <taxon>eudicotyledons</taxon>
        <taxon>Gunneridae</taxon>
        <taxon>Pentapetalae</taxon>
        <taxon>rosids</taxon>
        <taxon>malvids</taxon>
        <taxon>Brassicales</taxon>
        <taxon>Brassicaceae</taxon>
        <taxon>Brassiceae</taxon>
        <taxon>Brassica</taxon>
    </lineage>
</organism>
<accession>A0A8S9JV60</accession>
<keyword evidence="1" id="KW-0812">Transmembrane</keyword>
<comment type="caution">
    <text evidence="2">The sequence shown here is derived from an EMBL/GenBank/DDBJ whole genome shotgun (WGS) entry which is preliminary data.</text>
</comment>
<dbReference type="AlphaFoldDB" id="A0A8S9JV60"/>
<keyword evidence="1" id="KW-1133">Transmembrane helix</keyword>
<protein>
    <submittedName>
        <fullName evidence="2">Uncharacterized protein</fullName>
    </submittedName>
</protein>
<sequence>MCCGRICMLCTCLVLVVIAIGFLFGFGVFKDGFHKIHDSGKLECDPRFGCGGGVGRRGYGFPDKISPCNLTSTSYTACSLTNRLPLGSLQLGARIGPERAISSGRDGSSWLATAPPPLLRPGIVIATWRLEIQRRGGERYCPLRVQVSRSGGRGRRHLLLRRLSHRRWLGGDTRRSVDLWAEGKMQAVYGKD</sequence>
<reference evidence="2" key="1">
    <citation type="submission" date="2019-12" db="EMBL/GenBank/DDBJ databases">
        <title>Genome sequencing and annotation of Brassica cretica.</title>
        <authorList>
            <person name="Studholme D.J."/>
            <person name="Sarris P.F."/>
        </authorList>
    </citation>
    <scope>NUCLEOTIDE SEQUENCE</scope>
    <source>
        <strain evidence="2">PFS-102/07</strain>
        <tissue evidence="2">Leaf</tissue>
    </source>
</reference>
<name>A0A8S9JV60_BRACR</name>
<keyword evidence="1" id="KW-0472">Membrane</keyword>
<proteinExistence type="predicted"/>
<dbReference type="PANTHER" id="PTHR36753">
    <property type="entry name" value="TRANSMEMBRANE PROTEIN"/>
    <property type="match status" value="1"/>
</dbReference>
<evidence type="ECO:0000313" key="2">
    <source>
        <dbReference type="EMBL" id="KAF2586045.1"/>
    </source>
</evidence>
<dbReference type="PANTHER" id="PTHR36753:SF2">
    <property type="entry name" value="TRANSMEMBRANE PROTEIN"/>
    <property type="match status" value="1"/>
</dbReference>
<gene>
    <name evidence="2" type="ORF">F2Q70_00037409</name>
</gene>
<dbReference type="EMBL" id="QGKY02000246">
    <property type="protein sequence ID" value="KAF2586045.1"/>
    <property type="molecule type" value="Genomic_DNA"/>
</dbReference>
<evidence type="ECO:0000256" key="1">
    <source>
        <dbReference type="SAM" id="Phobius"/>
    </source>
</evidence>